<dbReference type="AlphaFoldDB" id="A0AAU9H5R3"/>
<evidence type="ECO:0000313" key="1">
    <source>
        <dbReference type="EMBL" id="CAD0153855.1"/>
    </source>
</evidence>
<protein>
    <submittedName>
        <fullName evidence="1">Uncharacterized protein</fullName>
    </submittedName>
</protein>
<dbReference type="Proteomes" id="UP000509120">
    <property type="component" value="Chromosome"/>
</dbReference>
<evidence type="ECO:0000313" key="2">
    <source>
        <dbReference type="Proteomes" id="UP000509120"/>
    </source>
</evidence>
<accession>A0AAU9H5R3</accession>
<proteinExistence type="predicted"/>
<gene>
    <name evidence="1" type="ORF">STHERMO_0154</name>
</gene>
<dbReference type="EMBL" id="LR822030">
    <property type="protein sequence ID" value="CAD0153855.1"/>
    <property type="molecule type" value="Genomic_DNA"/>
</dbReference>
<reference evidence="1 2" key="1">
    <citation type="submission" date="2020-06" db="EMBL/GenBank/DDBJ databases">
        <authorList>
            <person name="Chuat V."/>
        </authorList>
    </citation>
    <scope>NUCLEOTIDE SEQUENCE [LARGE SCALE GENOMIC DNA]</scope>
    <source>
        <strain evidence="1">STH_CIRM_1046</strain>
    </source>
</reference>
<sequence length="38" mass="4334">MLKKPCFQCKGCKRVIISNLARQKITQRLTEKGIICPS</sequence>
<organism evidence="1 2">
    <name type="scientific">Streptococcus thermophilus</name>
    <dbReference type="NCBI Taxonomy" id="1308"/>
    <lineage>
        <taxon>Bacteria</taxon>
        <taxon>Bacillati</taxon>
        <taxon>Bacillota</taxon>
        <taxon>Bacilli</taxon>
        <taxon>Lactobacillales</taxon>
        <taxon>Streptococcaceae</taxon>
        <taxon>Streptococcus</taxon>
    </lineage>
</organism>
<name>A0AAU9H5R3_STRTR</name>